<keyword evidence="10" id="KW-1185">Reference proteome</keyword>
<dbReference type="InterPro" id="IPR015940">
    <property type="entry name" value="UBA"/>
</dbReference>
<dbReference type="NCBIfam" id="TIGR00601">
    <property type="entry name" value="rad23"/>
    <property type="match status" value="1"/>
</dbReference>
<feature type="domain" description="Ubiquitin-like" evidence="8">
    <location>
        <begin position="1"/>
        <end position="76"/>
    </location>
</feature>
<dbReference type="PRINTS" id="PR01839">
    <property type="entry name" value="RAD23PROTEIN"/>
</dbReference>
<dbReference type="CDD" id="cd01805">
    <property type="entry name" value="Ubl_Rad23"/>
    <property type="match status" value="1"/>
</dbReference>
<dbReference type="GO" id="GO:0043130">
    <property type="term" value="F:ubiquitin binding"/>
    <property type="evidence" value="ECO:0007669"/>
    <property type="project" value="UniProtKB-UniRule"/>
</dbReference>
<comment type="function">
    <text evidence="5">Multiubiquitin chain receptor involved in modulation of proteasomal degradation. Involved in nucleotide excision repair.</text>
</comment>
<dbReference type="Gene3D" id="1.10.8.10">
    <property type="entry name" value="DNA helicase RuvA subunit, C-terminal domain"/>
    <property type="match status" value="2"/>
</dbReference>
<dbReference type="GO" id="GO:0031593">
    <property type="term" value="F:polyubiquitin modification-dependent protein binding"/>
    <property type="evidence" value="ECO:0007669"/>
    <property type="project" value="UniProtKB-UniRule"/>
</dbReference>
<evidence type="ECO:0000256" key="6">
    <source>
        <dbReference type="SAM" id="MobiDB-lite"/>
    </source>
</evidence>
<organism evidence="9 10">
    <name type="scientific">Aspergillus sclerotialis</name>
    <dbReference type="NCBI Taxonomy" id="2070753"/>
    <lineage>
        <taxon>Eukaryota</taxon>
        <taxon>Fungi</taxon>
        <taxon>Dikarya</taxon>
        <taxon>Ascomycota</taxon>
        <taxon>Pezizomycotina</taxon>
        <taxon>Eurotiomycetes</taxon>
        <taxon>Eurotiomycetidae</taxon>
        <taxon>Eurotiales</taxon>
        <taxon>Aspergillaceae</taxon>
        <taxon>Aspergillus</taxon>
        <taxon>Aspergillus subgen. Polypaecilum</taxon>
    </lineage>
</organism>
<keyword evidence="5" id="KW-0963">Cytoplasm</keyword>
<dbReference type="GO" id="GO:0006289">
    <property type="term" value="P:nucleotide-excision repair"/>
    <property type="evidence" value="ECO:0007669"/>
    <property type="project" value="UniProtKB-UniRule"/>
</dbReference>
<proteinExistence type="inferred from homology"/>
<comment type="subcellular location">
    <subcellularLocation>
        <location evidence="5">Nucleus</location>
    </subcellularLocation>
    <subcellularLocation>
        <location evidence="5">Cytoplasm</location>
    </subcellularLocation>
</comment>
<dbReference type="InterPro" id="IPR006636">
    <property type="entry name" value="STI1_HS-bd"/>
</dbReference>
<evidence type="ECO:0000313" key="10">
    <source>
        <dbReference type="Proteomes" id="UP000266188"/>
    </source>
</evidence>
<feature type="compositionally biased region" description="Low complexity" evidence="6">
    <location>
        <begin position="78"/>
        <end position="97"/>
    </location>
</feature>
<dbReference type="InterPro" id="IPR004806">
    <property type="entry name" value="Rad23"/>
</dbReference>
<dbReference type="InterPro" id="IPR000626">
    <property type="entry name" value="Ubiquitin-like_dom"/>
</dbReference>
<dbReference type="OrthoDB" id="419317at2759"/>
<reference evidence="10" key="1">
    <citation type="submission" date="2017-02" db="EMBL/GenBank/DDBJ databases">
        <authorList>
            <person name="Tafer H."/>
            <person name="Lopandic K."/>
        </authorList>
    </citation>
    <scope>NUCLEOTIDE SEQUENCE [LARGE SCALE GENOMIC DNA]</scope>
    <source>
        <strain evidence="10">CBS 366.77</strain>
    </source>
</reference>
<dbReference type="Pfam" id="PF00240">
    <property type="entry name" value="ubiquitin"/>
    <property type="match status" value="1"/>
</dbReference>
<feature type="region of interest" description="Disordered" evidence="6">
    <location>
        <begin position="77"/>
        <end position="136"/>
    </location>
</feature>
<dbReference type="Gene3D" id="1.10.10.540">
    <property type="entry name" value="XPC-binding domain"/>
    <property type="match status" value="1"/>
</dbReference>
<dbReference type="GO" id="GO:0003684">
    <property type="term" value="F:damaged DNA binding"/>
    <property type="evidence" value="ECO:0007669"/>
    <property type="project" value="UniProtKB-UniRule"/>
</dbReference>
<evidence type="ECO:0000256" key="5">
    <source>
        <dbReference type="RuleBase" id="RU367049"/>
    </source>
</evidence>
<evidence type="ECO:0000259" key="7">
    <source>
        <dbReference type="PROSITE" id="PS50030"/>
    </source>
</evidence>
<dbReference type="SMART" id="SM00165">
    <property type="entry name" value="UBA"/>
    <property type="match status" value="2"/>
</dbReference>
<keyword evidence="2 5" id="KW-0227">DNA damage</keyword>
<dbReference type="GO" id="GO:0070628">
    <property type="term" value="F:proteasome binding"/>
    <property type="evidence" value="ECO:0007669"/>
    <property type="project" value="TreeGrafter"/>
</dbReference>
<dbReference type="STRING" id="2070753.A0A3A3A7T1"/>
<dbReference type="FunFam" id="1.10.8.10:FF:000002">
    <property type="entry name" value="UV excision repair protein RAD23 homolog"/>
    <property type="match status" value="1"/>
</dbReference>
<dbReference type="SUPFAM" id="SSF101238">
    <property type="entry name" value="XPC-binding domain"/>
    <property type="match status" value="1"/>
</dbReference>
<dbReference type="PANTHER" id="PTHR10621:SF0">
    <property type="entry name" value="UV EXCISION REPAIR PROTEIN RAD23"/>
    <property type="match status" value="1"/>
</dbReference>
<dbReference type="AlphaFoldDB" id="A0A3A3A7T1"/>
<dbReference type="Pfam" id="PF09280">
    <property type="entry name" value="XPC-binding"/>
    <property type="match status" value="1"/>
</dbReference>
<dbReference type="SUPFAM" id="SSF54236">
    <property type="entry name" value="Ubiquitin-like"/>
    <property type="match status" value="1"/>
</dbReference>
<dbReference type="InterPro" id="IPR015360">
    <property type="entry name" value="XPC-bd"/>
</dbReference>
<comment type="caution">
    <text evidence="9">The sequence shown here is derived from an EMBL/GenBank/DDBJ whole genome shotgun (WGS) entry which is preliminary data.</text>
</comment>
<evidence type="ECO:0000259" key="8">
    <source>
        <dbReference type="PROSITE" id="PS50053"/>
    </source>
</evidence>
<evidence type="ECO:0000256" key="3">
    <source>
        <dbReference type="ARBA" id="ARBA00023204"/>
    </source>
</evidence>
<dbReference type="FunFam" id="3.10.20.90:FF:000175">
    <property type="entry name" value="UV excision repair protein Rad23"/>
    <property type="match status" value="1"/>
</dbReference>
<feature type="compositionally biased region" description="Low complexity" evidence="6">
    <location>
        <begin position="191"/>
        <end position="201"/>
    </location>
</feature>
<dbReference type="InterPro" id="IPR029071">
    <property type="entry name" value="Ubiquitin-like_domsf"/>
</dbReference>
<feature type="domain" description="UBA" evidence="7">
    <location>
        <begin position="144"/>
        <end position="184"/>
    </location>
</feature>
<sequence>MKLTFKDLKQQKFVIDAEPSETVGQVKEKISTEKGWEASQLKLIYSGKILQDDKTIETYDIEEKGFIVCMVSKPKPAPSAAAPSQAPSTPSRAAPTTPAAPPAPAPSTATSAAPAPATPSPAAGAQPSADAPAFNDPSALLAGAQSEPVIAQMESMGFARADINRAMRAAFFNPDRAIEYLLSGIPENIQQEEQQQQQQQQAAPAPSAPAGETGQAAPSGDEPVNLFEAAAQAGGGQGGQPGAGGARGMGGGEGLPNLEFLRNNPHFQTLRQMIHQNPSLLEPILEQIAAGNPQIAQLIGQNNQQFLDLLGEEDYEAPLPPGAQAVSVTEEERDAIERLCRLGFERDLVIQAYFACDKNEELTANYLFEHPEPDE</sequence>
<keyword evidence="1" id="KW-0677">Repeat</keyword>
<dbReference type="Gene3D" id="3.10.20.90">
    <property type="entry name" value="Phosphatidylinositol 3-kinase Catalytic Subunit, Chain A, domain 1"/>
    <property type="match status" value="1"/>
</dbReference>
<feature type="compositionally biased region" description="Low complexity" evidence="6">
    <location>
        <begin position="106"/>
        <end position="133"/>
    </location>
</feature>
<keyword evidence="4 5" id="KW-0539">Nucleus</keyword>
<comment type="similarity">
    <text evidence="5">Belongs to the RAD23 family.</text>
</comment>
<accession>A0A3A3A7T1</accession>
<evidence type="ECO:0000256" key="4">
    <source>
        <dbReference type="ARBA" id="ARBA00023242"/>
    </source>
</evidence>
<feature type="domain" description="UBA" evidence="7">
    <location>
        <begin position="329"/>
        <end position="370"/>
    </location>
</feature>
<name>A0A3A3A7T1_9EURO</name>
<evidence type="ECO:0000256" key="2">
    <source>
        <dbReference type="ARBA" id="ARBA00022763"/>
    </source>
</evidence>
<gene>
    <name evidence="9" type="ORF">PHISCL_01627</name>
</gene>
<dbReference type="InterPro" id="IPR036353">
    <property type="entry name" value="XPC-bd_sf"/>
</dbReference>
<feature type="compositionally biased region" description="Gly residues" evidence="6">
    <location>
        <begin position="233"/>
        <end position="254"/>
    </location>
</feature>
<keyword evidence="3 5" id="KW-0234">DNA repair</keyword>
<evidence type="ECO:0000313" key="9">
    <source>
        <dbReference type="EMBL" id="RJE26025.1"/>
    </source>
</evidence>
<dbReference type="Proteomes" id="UP000266188">
    <property type="component" value="Unassembled WGS sequence"/>
</dbReference>
<dbReference type="Pfam" id="PF00627">
    <property type="entry name" value="UBA"/>
    <property type="match status" value="2"/>
</dbReference>
<evidence type="ECO:0000256" key="1">
    <source>
        <dbReference type="ARBA" id="ARBA00022737"/>
    </source>
</evidence>
<dbReference type="EMBL" id="MVGC01000031">
    <property type="protein sequence ID" value="RJE26025.1"/>
    <property type="molecule type" value="Genomic_DNA"/>
</dbReference>
<dbReference type="SUPFAM" id="SSF46934">
    <property type="entry name" value="UBA-like"/>
    <property type="match status" value="2"/>
</dbReference>
<dbReference type="GO" id="GO:0005829">
    <property type="term" value="C:cytosol"/>
    <property type="evidence" value="ECO:0007669"/>
    <property type="project" value="TreeGrafter"/>
</dbReference>
<dbReference type="FunFam" id="1.10.8.10:FF:000003">
    <property type="entry name" value="UV excision repair protein RAD23 homolog"/>
    <property type="match status" value="1"/>
</dbReference>
<feature type="region of interest" description="Disordered" evidence="6">
    <location>
        <begin position="191"/>
        <end position="256"/>
    </location>
</feature>
<dbReference type="GO" id="GO:0005654">
    <property type="term" value="C:nucleoplasm"/>
    <property type="evidence" value="ECO:0007669"/>
    <property type="project" value="TreeGrafter"/>
</dbReference>
<dbReference type="GO" id="GO:0043161">
    <property type="term" value="P:proteasome-mediated ubiquitin-dependent protein catabolic process"/>
    <property type="evidence" value="ECO:0007669"/>
    <property type="project" value="UniProtKB-UniRule"/>
</dbReference>
<dbReference type="SMART" id="SM00727">
    <property type="entry name" value="STI1"/>
    <property type="match status" value="1"/>
</dbReference>
<dbReference type="SMART" id="SM00213">
    <property type="entry name" value="UBQ"/>
    <property type="match status" value="1"/>
</dbReference>
<dbReference type="PROSITE" id="PS50053">
    <property type="entry name" value="UBIQUITIN_2"/>
    <property type="match status" value="1"/>
</dbReference>
<dbReference type="InterPro" id="IPR009060">
    <property type="entry name" value="UBA-like_sf"/>
</dbReference>
<dbReference type="PROSITE" id="PS50030">
    <property type="entry name" value="UBA"/>
    <property type="match status" value="2"/>
</dbReference>
<dbReference type="PANTHER" id="PTHR10621">
    <property type="entry name" value="UV EXCISION REPAIR PROTEIN RAD23"/>
    <property type="match status" value="1"/>
</dbReference>
<protein>
    <recommendedName>
        <fullName evidence="5">UV excision repair protein RAD23</fullName>
    </recommendedName>
</protein>
<dbReference type="CDD" id="cd14280">
    <property type="entry name" value="UBA1_Rad23_like"/>
    <property type="match status" value="1"/>
</dbReference>